<keyword evidence="1" id="KW-0472">Membrane</keyword>
<protein>
    <submittedName>
        <fullName evidence="2">Uncharacterized protein</fullName>
    </submittedName>
</protein>
<name>A0A8J3NW21_9ACTN</name>
<dbReference type="Proteomes" id="UP000619293">
    <property type="component" value="Unassembled WGS sequence"/>
</dbReference>
<comment type="caution">
    <text evidence="2">The sequence shown here is derived from an EMBL/GenBank/DDBJ whole genome shotgun (WGS) entry which is preliminary data.</text>
</comment>
<gene>
    <name evidence="2" type="ORF">Cch02nite_79860</name>
</gene>
<dbReference type="AlphaFoldDB" id="A0A8J3NW21"/>
<organism evidence="2 3">
    <name type="scientific">Catellatospora chokoriensis</name>
    <dbReference type="NCBI Taxonomy" id="310353"/>
    <lineage>
        <taxon>Bacteria</taxon>
        <taxon>Bacillati</taxon>
        <taxon>Actinomycetota</taxon>
        <taxon>Actinomycetes</taxon>
        <taxon>Micromonosporales</taxon>
        <taxon>Micromonosporaceae</taxon>
        <taxon>Catellatospora</taxon>
    </lineage>
</organism>
<dbReference type="EMBL" id="BONG01000102">
    <property type="protein sequence ID" value="GIF94542.1"/>
    <property type="molecule type" value="Genomic_DNA"/>
</dbReference>
<sequence length="164" mass="16594">MKHVKHTKRTTAIVGTAIVGTVMVATAAWAVFGSTIVAGASGGAEQVSAITVVGQQVSTTLLPGESSDVNLAITNPNGNVRAQITGITPGSIVIEGIPQSAMDTCDDHLITNQGALPSPLPTLGKNGSTTVTVGGGVKLAGDAPLTCQGMTWTTNWNVTFQAVR</sequence>
<proteinExistence type="predicted"/>
<keyword evidence="1" id="KW-1133">Transmembrane helix</keyword>
<evidence type="ECO:0000313" key="3">
    <source>
        <dbReference type="Proteomes" id="UP000619293"/>
    </source>
</evidence>
<evidence type="ECO:0000256" key="1">
    <source>
        <dbReference type="SAM" id="Phobius"/>
    </source>
</evidence>
<evidence type="ECO:0000313" key="2">
    <source>
        <dbReference type="EMBL" id="GIF94542.1"/>
    </source>
</evidence>
<keyword evidence="3" id="KW-1185">Reference proteome</keyword>
<accession>A0A8J3NW21</accession>
<keyword evidence="1" id="KW-0812">Transmembrane</keyword>
<feature type="transmembrane region" description="Helical" evidence="1">
    <location>
        <begin position="12"/>
        <end position="32"/>
    </location>
</feature>
<reference evidence="2 3" key="1">
    <citation type="submission" date="2021-01" db="EMBL/GenBank/DDBJ databases">
        <title>Whole genome shotgun sequence of Catellatospora chokoriensis NBRC 107358.</title>
        <authorList>
            <person name="Komaki H."/>
            <person name="Tamura T."/>
        </authorList>
    </citation>
    <scope>NUCLEOTIDE SEQUENCE [LARGE SCALE GENOMIC DNA]</scope>
    <source>
        <strain evidence="2 3">NBRC 107358</strain>
    </source>
</reference>
<dbReference type="RefSeq" id="WP_191844470.1">
    <property type="nucleotide sequence ID" value="NZ_BAAALB010000061.1"/>
</dbReference>